<dbReference type="InterPro" id="IPR001623">
    <property type="entry name" value="DnaJ_domain"/>
</dbReference>
<dbReference type="Pfam" id="PF00226">
    <property type="entry name" value="DnaJ"/>
    <property type="match status" value="1"/>
</dbReference>
<organism evidence="3 4">
    <name type="scientific">Ditylenchus dipsaci</name>
    <dbReference type="NCBI Taxonomy" id="166011"/>
    <lineage>
        <taxon>Eukaryota</taxon>
        <taxon>Metazoa</taxon>
        <taxon>Ecdysozoa</taxon>
        <taxon>Nematoda</taxon>
        <taxon>Chromadorea</taxon>
        <taxon>Rhabditida</taxon>
        <taxon>Tylenchina</taxon>
        <taxon>Tylenchomorpha</taxon>
        <taxon>Sphaerularioidea</taxon>
        <taxon>Anguinidae</taxon>
        <taxon>Anguininae</taxon>
        <taxon>Ditylenchus</taxon>
    </lineage>
</organism>
<accession>A0A915CP78</accession>
<evidence type="ECO:0000313" key="4">
    <source>
        <dbReference type="WBParaSite" id="jg11120"/>
    </source>
</evidence>
<evidence type="ECO:0000313" key="3">
    <source>
        <dbReference type="Proteomes" id="UP000887574"/>
    </source>
</evidence>
<feature type="domain" description="J" evidence="2">
    <location>
        <begin position="109"/>
        <end position="164"/>
    </location>
</feature>
<dbReference type="InterPro" id="IPR036869">
    <property type="entry name" value="J_dom_sf"/>
</dbReference>
<keyword evidence="3" id="KW-1185">Reference proteome</keyword>
<evidence type="ECO:0000259" key="2">
    <source>
        <dbReference type="PROSITE" id="PS50076"/>
    </source>
</evidence>
<feature type="compositionally biased region" description="Basic residues" evidence="1">
    <location>
        <begin position="76"/>
        <end position="86"/>
    </location>
</feature>
<dbReference type="SUPFAM" id="SSF46565">
    <property type="entry name" value="Chaperone J-domain"/>
    <property type="match status" value="1"/>
</dbReference>
<proteinExistence type="predicted"/>
<reference evidence="4" key="1">
    <citation type="submission" date="2022-11" db="UniProtKB">
        <authorList>
            <consortium name="WormBaseParasite"/>
        </authorList>
    </citation>
    <scope>IDENTIFICATION</scope>
</reference>
<feature type="region of interest" description="Disordered" evidence="1">
    <location>
        <begin position="58"/>
        <end position="95"/>
    </location>
</feature>
<dbReference type="Gene3D" id="1.10.287.110">
    <property type="entry name" value="DnaJ domain"/>
    <property type="match status" value="1"/>
</dbReference>
<dbReference type="PANTHER" id="PTHR24074">
    <property type="entry name" value="CO-CHAPERONE PROTEIN DJLA"/>
    <property type="match status" value="1"/>
</dbReference>
<dbReference type="SMART" id="SM00271">
    <property type="entry name" value="DnaJ"/>
    <property type="match status" value="1"/>
</dbReference>
<dbReference type="InterPro" id="IPR050817">
    <property type="entry name" value="DjlA_DnaK_co-chaperone"/>
</dbReference>
<dbReference type="AlphaFoldDB" id="A0A915CP78"/>
<protein>
    <submittedName>
        <fullName evidence="4">J domain-containing protein</fullName>
    </submittedName>
</protein>
<evidence type="ECO:0000256" key="1">
    <source>
        <dbReference type="SAM" id="MobiDB-lite"/>
    </source>
</evidence>
<sequence>MRGLGKRRSLISDLFSQVNDLHERTALKQQLDAALDDLDWRTGDVKSLLEKMTEIKNTQPHEHHHGHGQNTQNSGHTHHSHHHSHKSNPVTKSKSCRANSAEVDFTGCSAYETLGVKPGATQTEIKRGYKVMALKMHPDRNRNDPEKYTKLMQQVSEAYDKLKQ</sequence>
<dbReference type="WBParaSite" id="jg11120">
    <property type="protein sequence ID" value="jg11120"/>
    <property type="gene ID" value="jg11120"/>
</dbReference>
<dbReference type="PROSITE" id="PS50076">
    <property type="entry name" value="DNAJ_2"/>
    <property type="match status" value="1"/>
</dbReference>
<dbReference type="CDD" id="cd06257">
    <property type="entry name" value="DnaJ"/>
    <property type="match status" value="1"/>
</dbReference>
<dbReference type="PRINTS" id="PR00625">
    <property type="entry name" value="JDOMAIN"/>
</dbReference>
<dbReference type="Proteomes" id="UP000887574">
    <property type="component" value="Unplaced"/>
</dbReference>
<name>A0A915CP78_9BILA</name>